<dbReference type="InterPro" id="IPR051159">
    <property type="entry name" value="Hexapeptide_acetyltransf"/>
</dbReference>
<dbReference type="InterPro" id="IPR011004">
    <property type="entry name" value="Trimer_LpxA-like_sf"/>
</dbReference>
<evidence type="ECO:0000313" key="4">
    <source>
        <dbReference type="Proteomes" id="UP001597010"/>
    </source>
</evidence>
<dbReference type="PANTHER" id="PTHR23416:SF23">
    <property type="entry name" value="ACETYLTRANSFERASE C18B11.09C-RELATED"/>
    <property type="match status" value="1"/>
</dbReference>
<organism evidence="3 4">
    <name type="scientific">Mucilaginibacter litoreus</name>
    <dbReference type="NCBI Taxonomy" id="1048221"/>
    <lineage>
        <taxon>Bacteria</taxon>
        <taxon>Pseudomonadati</taxon>
        <taxon>Bacteroidota</taxon>
        <taxon>Sphingobacteriia</taxon>
        <taxon>Sphingobacteriales</taxon>
        <taxon>Sphingobacteriaceae</taxon>
        <taxon>Mucilaginibacter</taxon>
    </lineage>
</organism>
<sequence>MQYQDLKSFTVPSDFRGRSKVTTQLWWIVQSTLFALSPQALYGWRRFLLRLFGAKIGKNVLIRPSTKITYPWKLTVGNNSWIGDNCTIYSLGEILIGNNVAIAHHVYLNTGGHVYTVPTFDIFSEPIVIEDECWITNDVFITSGVRIGKGTIVGARSTVLNSLPSNKICVGYPARPIKDRITVNTEHTVFA</sequence>
<comment type="caution">
    <text evidence="3">The sequence shown here is derived from an EMBL/GenBank/DDBJ whole genome shotgun (WGS) entry which is preliminary data.</text>
</comment>
<dbReference type="NCBIfam" id="NF007797">
    <property type="entry name" value="PRK10502.1"/>
    <property type="match status" value="1"/>
</dbReference>
<dbReference type="InterPro" id="IPR001451">
    <property type="entry name" value="Hexapep"/>
</dbReference>
<comment type="similarity">
    <text evidence="1">Belongs to the transferase hexapeptide repeat family.</text>
</comment>
<keyword evidence="2" id="KW-0808">Transferase</keyword>
<reference evidence="4" key="1">
    <citation type="journal article" date="2019" name="Int. J. Syst. Evol. Microbiol.">
        <title>The Global Catalogue of Microorganisms (GCM) 10K type strain sequencing project: providing services to taxonomists for standard genome sequencing and annotation.</title>
        <authorList>
            <consortium name="The Broad Institute Genomics Platform"/>
            <consortium name="The Broad Institute Genome Sequencing Center for Infectious Disease"/>
            <person name="Wu L."/>
            <person name="Ma J."/>
        </authorList>
    </citation>
    <scope>NUCLEOTIDE SEQUENCE [LARGE SCALE GENOMIC DNA]</scope>
    <source>
        <strain evidence="4">CCUG 61484</strain>
    </source>
</reference>
<evidence type="ECO:0000313" key="3">
    <source>
        <dbReference type="EMBL" id="MFD0791994.1"/>
    </source>
</evidence>
<keyword evidence="4" id="KW-1185">Reference proteome</keyword>
<proteinExistence type="inferred from homology"/>
<gene>
    <name evidence="3" type="ORF">ACFQZX_00115</name>
</gene>
<dbReference type="Pfam" id="PF14602">
    <property type="entry name" value="Hexapep_2"/>
    <property type="match status" value="1"/>
</dbReference>
<evidence type="ECO:0000256" key="2">
    <source>
        <dbReference type="ARBA" id="ARBA00022679"/>
    </source>
</evidence>
<dbReference type="EMBL" id="JBHTHZ010000001">
    <property type="protein sequence ID" value="MFD0791994.1"/>
    <property type="molecule type" value="Genomic_DNA"/>
</dbReference>
<protein>
    <submittedName>
        <fullName evidence="3">WcaF family extracellular polysaccharide biosynthesis acetyltransferase</fullName>
    </submittedName>
</protein>
<dbReference type="PANTHER" id="PTHR23416">
    <property type="entry name" value="SIALIC ACID SYNTHASE-RELATED"/>
    <property type="match status" value="1"/>
</dbReference>
<evidence type="ECO:0000256" key="1">
    <source>
        <dbReference type="ARBA" id="ARBA00007274"/>
    </source>
</evidence>
<accession>A0ABW3AMC5</accession>
<dbReference type="Gene3D" id="2.160.10.10">
    <property type="entry name" value="Hexapeptide repeat proteins"/>
    <property type="match status" value="1"/>
</dbReference>
<dbReference type="RefSeq" id="WP_377110706.1">
    <property type="nucleotide sequence ID" value="NZ_JBHTHZ010000001.1"/>
</dbReference>
<dbReference type="SUPFAM" id="SSF51161">
    <property type="entry name" value="Trimeric LpxA-like enzymes"/>
    <property type="match status" value="1"/>
</dbReference>
<name>A0ABW3AMC5_9SPHI</name>
<dbReference type="Proteomes" id="UP001597010">
    <property type="component" value="Unassembled WGS sequence"/>
</dbReference>